<dbReference type="SUPFAM" id="SSF55486">
    <property type="entry name" value="Metalloproteases ('zincins'), catalytic domain"/>
    <property type="match status" value="1"/>
</dbReference>
<dbReference type="GO" id="GO:0000976">
    <property type="term" value="F:transcription cis-regulatory region binding"/>
    <property type="evidence" value="ECO:0007669"/>
    <property type="project" value="TreeGrafter"/>
</dbReference>
<feature type="region of interest" description="Disordered" evidence="9">
    <location>
        <begin position="267"/>
        <end position="294"/>
    </location>
</feature>
<reference evidence="12" key="1">
    <citation type="journal article" date="2020" name="Stud. Mycol.">
        <title>101 Dothideomycetes genomes: a test case for predicting lifestyles and emergence of pathogens.</title>
        <authorList>
            <person name="Haridas S."/>
            <person name="Albert R."/>
            <person name="Binder M."/>
            <person name="Bloem J."/>
            <person name="Labutti K."/>
            <person name="Salamov A."/>
            <person name="Andreopoulos B."/>
            <person name="Baker S."/>
            <person name="Barry K."/>
            <person name="Bills G."/>
            <person name="Bluhm B."/>
            <person name="Cannon C."/>
            <person name="Castanera R."/>
            <person name="Culley D."/>
            <person name="Daum C."/>
            <person name="Ezra D."/>
            <person name="Gonzalez J."/>
            <person name="Henrissat B."/>
            <person name="Kuo A."/>
            <person name="Liang C."/>
            <person name="Lipzen A."/>
            <person name="Lutzoni F."/>
            <person name="Magnuson J."/>
            <person name="Mondo S."/>
            <person name="Nolan M."/>
            <person name="Ohm R."/>
            <person name="Pangilinan J."/>
            <person name="Park H.-J."/>
            <person name="Ramirez L."/>
            <person name="Alfaro M."/>
            <person name="Sun H."/>
            <person name="Tritt A."/>
            <person name="Yoshinaga Y."/>
            <person name="Zwiers L.-H."/>
            <person name="Turgeon B."/>
            <person name="Goodwin S."/>
            <person name="Spatafora J."/>
            <person name="Crous P."/>
            <person name="Grigoriev I."/>
        </authorList>
    </citation>
    <scope>NUCLEOTIDE SEQUENCE</scope>
    <source>
        <strain evidence="12">ATCC 16933</strain>
    </source>
</reference>
<dbReference type="GO" id="GO:0006367">
    <property type="term" value="P:transcription initiation at RNA polymerase II promoter"/>
    <property type="evidence" value="ECO:0007669"/>
    <property type="project" value="TreeGrafter"/>
</dbReference>
<dbReference type="GO" id="GO:0005669">
    <property type="term" value="C:transcription factor TFIID complex"/>
    <property type="evidence" value="ECO:0007669"/>
    <property type="project" value="InterPro"/>
</dbReference>
<dbReference type="FunFam" id="1.10.390.10:FF:000011">
    <property type="entry name" value="Transcription initiation factor TFIID subunit"/>
    <property type="match status" value="1"/>
</dbReference>
<dbReference type="InterPro" id="IPR037813">
    <property type="entry name" value="TAF2"/>
</dbReference>
<feature type="region of interest" description="Disordered" evidence="9">
    <location>
        <begin position="1221"/>
        <end position="1253"/>
    </location>
</feature>
<evidence type="ECO:0000313" key="13">
    <source>
        <dbReference type="Proteomes" id="UP000799766"/>
    </source>
</evidence>
<proteinExistence type="inferred from homology"/>
<feature type="compositionally biased region" description="Basic residues" evidence="9">
    <location>
        <begin position="1354"/>
        <end position="1365"/>
    </location>
</feature>
<dbReference type="CDD" id="cd09839">
    <property type="entry name" value="M1_like_TAF2"/>
    <property type="match status" value="1"/>
</dbReference>
<organism evidence="12 13">
    <name type="scientific">Lineolata rhizophorae</name>
    <dbReference type="NCBI Taxonomy" id="578093"/>
    <lineage>
        <taxon>Eukaryota</taxon>
        <taxon>Fungi</taxon>
        <taxon>Dikarya</taxon>
        <taxon>Ascomycota</taxon>
        <taxon>Pezizomycotina</taxon>
        <taxon>Dothideomycetes</taxon>
        <taxon>Dothideomycetes incertae sedis</taxon>
        <taxon>Lineolatales</taxon>
        <taxon>Lineolataceae</taxon>
        <taxon>Lineolata</taxon>
    </lineage>
</organism>
<evidence type="ECO:0000259" key="11">
    <source>
        <dbReference type="Pfam" id="PF25577"/>
    </source>
</evidence>
<feature type="domain" description="Transcription initiation factor TFIID subunit 2 Ig-like" evidence="10">
    <location>
        <begin position="602"/>
        <end position="783"/>
    </location>
</feature>
<dbReference type="Gene3D" id="2.60.40.1730">
    <property type="entry name" value="tricorn interacting facor f3 domain"/>
    <property type="match status" value="1"/>
</dbReference>
<name>A0A6A6NLQ9_9PEZI</name>
<feature type="region of interest" description="Disordered" evidence="9">
    <location>
        <begin position="1288"/>
        <end position="1532"/>
    </location>
</feature>
<dbReference type="InterPro" id="IPR057991">
    <property type="entry name" value="TPR_TAF2_C"/>
</dbReference>
<comment type="function">
    <text evidence="7">Functions as a component of the DNA-binding general transcription factor complex TFIID. Binding of TFIID to a promoter (with or without TATA element) is the initial step in pre-initiation complex (PIC) formation. TFIID plays a key role in the regulation of gene expression by RNA polymerase II through different activities such as transcription activator interaction, core promoter recognition and selectivity, TFIIA and TFIIB interaction, chromatin modification (histone acetylation by TAF1), facilitation of DNA opening and initiation of transcription.</text>
</comment>
<dbReference type="InterPro" id="IPR027268">
    <property type="entry name" value="Peptidase_M4/M1_CTD_sf"/>
</dbReference>
<dbReference type="GO" id="GO:0003682">
    <property type="term" value="F:chromatin binding"/>
    <property type="evidence" value="ECO:0007669"/>
    <property type="project" value="TreeGrafter"/>
</dbReference>
<evidence type="ECO:0000256" key="3">
    <source>
        <dbReference type="ARBA" id="ARBA00017363"/>
    </source>
</evidence>
<feature type="compositionally biased region" description="Polar residues" evidence="9">
    <location>
        <begin position="1298"/>
        <end position="1326"/>
    </location>
</feature>
<dbReference type="SUPFAM" id="SSF63737">
    <property type="entry name" value="Leukotriene A4 hydrolase N-terminal domain"/>
    <property type="match status" value="1"/>
</dbReference>
<comment type="subcellular location">
    <subcellularLocation>
        <location evidence="1">Nucleus</location>
    </subcellularLocation>
</comment>
<dbReference type="Pfam" id="PF25316">
    <property type="entry name" value="TAF2_3rd"/>
    <property type="match status" value="1"/>
</dbReference>
<dbReference type="GO" id="GO:0016251">
    <property type="term" value="F:RNA polymerase II general transcription initiation factor activity"/>
    <property type="evidence" value="ECO:0007669"/>
    <property type="project" value="TreeGrafter"/>
</dbReference>
<dbReference type="OrthoDB" id="308861at2759"/>
<sequence length="1532" mass="169745">MPGLVTGDAMATPHAPGFSVYSQKVELDINFATRSAFGRTELTILPHSRDLRHIRLNSRQCTRITRMSVEGKPINVLEFEDVYAKLNVFSKETTVHQHHLLRKRIQPQIEEQPEEELVIAIPKSVHIREFDPFSAAGQGILLDKIGGAALAAAKQDGSDAPVSALETSGIRTAGEQGQWAPIKVLMEYYVEEFRDGLQFVGLAEDDLRYPHVYTRNSPFPGAACCLFPCVDNPNSRCLWEISIRCPRTLGDAMRPLGKYTATKETAGINGAKGSSGVNGVHPEEDDGTGLSPEEKGLDMAVVCSGEMTDEIIDKADQTRKVVTFSCQTPVAPHHVGFAVGPFEHVNLSDFRESDEDEKLGQNAIRVHGFCLPGRATEVENTCMTLARTIDYFSVNYGSYPFTSYKLCFVDELVEDVLHTSSFSICSTRLLFPPNILDPIDEVTRTVTHAVASQWIGVNIIPKDLSDSWVIFGGSYFMTDMFLLTLCGKNDHRFRYKMMADSVVQSDVHRPSLTDLGRCLSIDPSESEFMALKSALVLFILHQRMIKASGRNGVNRVLWRVLLNSKVGNLQNGEISTSDFMRVCEKVGHMALHTFFGQWVHGAGCPQFVVTQRFNKKKLVVEMNIRQVQNERTEPPPLESRTFMRDWKEDNHKVYAGTIQPVFTGPMTIRIHEADGTPYEHIVDIKEMVTKFEIPYNTKYKRLKRSRRQKERAAAAAGLDISGDTQDDVLLYCLGDVLQSEEEVNDWKLEDWSKEDEERMSQESYEWIRMDADFEWICKMTLGMPHYMFVSQLQQDKDVVAQVESLQYLEGQNPHPLISSILTRTLMDGRYFHGIRTKAASVLARCARDELNWIGLDHLEKAFQELFCFPNSPMTRSNDFSDRSLYVIQCAIPRAISKVRDNGGRAPARVKQFFIDKLKFNDNSNNEFSDEHYVATLMSCMAETLSSLPPPPNDFDFEDAEGDIDEDFDFAYEHEIRAKENELQSKAIAEIERYRRIDEWIPSFHNVYSTTALDCLRLLTQKGVIPRKIADFLQYTRPGNSEFVRLRAFQCLADIGAMRSLSLLRYLLYSYEMEESPYMRDRMFRLLGYILGKVAIGQDIQEKTSNTSTEGGLVVEDADATTALRQANKERTHTVEGAVRALREELGQIPALKEALLKALTSPLLGLYEFAGILDICDVLYEKETRLVVVLDLPHYWACRHLGNAHMHFYQTDKVRTKPRLKLVSPPAPHTDAAAMPPPASRPQKDAAGQPQRRSSHILKINTKAFQQAGKSSAAPLVFAATVDGQTRPAVSQDDYSHPPSNNGITGNNSLKQLRSPTSTPTPQHVTAASAPSVSPAVGPPSLLGSATPLTVPKPPRKAKAPRKSKIVTFKLPSDRLSQFSPENADGLAGRPQPPAAQAIPKLASPGLGTPPIEQQQPLSIGPTGSGRGRGRGHGSASAGAGRASASKSSRGSSTRGSRSPAAGRKGANAGVGSGPNAHDGSAGAEMPYGQQQITGQTQEVAGGESATPATPATKQAPFKLKLKMPNQRGGRT</sequence>
<evidence type="ECO:0000256" key="7">
    <source>
        <dbReference type="ARBA" id="ARBA00025346"/>
    </source>
</evidence>
<dbReference type="PANTHER" id="PTHR15137:SF9">
    <property type="entry name" value="TRANSCRIPTION INITIATION FACTOR TFIID SUBUNIT 2"/>
    <property type="match status" value="1"/>
</dbReference>
<feature type="compositionally biased region" description="Low complexity" evidence="9">
    <location>
        <begin position="1506"/>
        <end position="1517"/>
    </location>
</feature>
<evidence type="ECO:0000313" key="12">
    <source>
        <dbReference type="EMBL" id="KAF2452655.1"/>
    </source>
</evidence>
<accession>A0A6A6NLQ9</accession>
<evidence type="ECO:0000256" key="8">
    <source>
        <dbReference type="ARBA" id="ARBA00076306"/>
    </source>
</evidence>
<keyword evidence="13" id="KW-1185">Reference proteome</keyword>
<feature type="compositionally biased region" description="Low complexity" evidence="9">
    <location>
        <begin position="1434"/>
        <end position="1464"/>
    </location>
</feature>
<dbReference type="Proteomes" id="UP000799766">
    <property type="component" value="Unassembled WGS sequence"/>
</dbReference>
<evidence type="ECO:0000256" key="6">
    <source>
        <dbReference type="ARBA" id="ARBA00023242"/>
    </source>
</evidence>
<evidence type="ECO:0000256" key="2">
    <source>
        <dbReference type="ARBA" id="ARBA00010937"/>
    </source>
</evidence>
<keyword evidence="4" id="KW-0805">Transcription regulation</keyword>
<feature type="compositionally biased region" description="Polar residues" evidence="9">
    <location>
        <begin position="1489"/>
        <end position="1499"/>
    </location>
</feature>
<keyword evidence="5" id="KW-0804">Transcription</keyword>
<evidence type="ECO:0000256" key="9">
    <source>
        <dbReference type="SAM" id="MobiDB-lite"/>
    </source>
</evidence>
<evidence type="ECO:0000256" key="5">
    <source>
        <dbReference type="ARBA" id="ARBA00023163"/>
    </source>
</evidence>
<gene>
    <name evidence="12" type="ORF">BDY21DRAFT_358347</name>
</gene>
<evidence type="ECO:0000259" key="10">
    <source>
        <dbReference type="Pfam" id="PF25316"/>
    </source>
</evidence>
<protein>
    <recommendedName>
        <fullName evidence="3">Transcription initiation factor TFIID subunit 2</fullName>
    </recommendedName>
    <alternativeName>
        <fullName evidence="8">TBP-associated factor 2</fullName>
    </alternativeName>
</protein>
<dbReference type="PANTHER" id="PTHR15137">
    <property type="entry name" value="TRANSCRIPTION INITIATION FACTOR TFIID"/>
    <property type="match status" value="1"/>
</dbReference>
<feature type="compositionally biased region" description="Low complexity" evidence="9">
    <location>
        <begin position="1327"/>
        <end position="1341"/>
    </location>
</feature>
<dbReference type="Pfam" id="PF25577">
    <property type="entry name" value="TPR_TAF2_C"/>
    <property type="match status" value="1"/>
</dbReference>
<dbReference type="EMBL" id="MU001705">
    <property type="protein sequence ID" value="KAF2452655.1"/>
    <property type="molecule type" value="Genomic_DNA"/>
</dbReference>
<dbReference type="Gene3D" id="1.10.390.10">
    <property type="entry name" value="Neutral Protease Domain 2"/>
    <property type="match status" value="1"/>
</dbReference>
<keyword evidence="6" id="KW-0539">Nucleus</keyword>
<feature type="domain" description="Transcription initiation factor TFIID subunit 2 TPR repeats" evidence="11">
    <location>
        <begin position="786"/>
        <end position="1086"/>
    </location>
</feature>
<dbReference type="InterPro" id="IPR042097">
    <property type="entry name" value="Aminopeptidase_N-like_N_sf"/>
</dbReference>
<comment type="similarity">
    <text evidence="2">Belongs to the TAF2 family.</text>
</comment>
<evidence type="ECO:0000256" key="4">
    <source>
        <dbReference type="ARBA" id="ARBA00023015"/>
    </source>
</evidence>
<dbReference type="InterPro" id="IPR057345">
    <property type="entry name" value="Ig-like_TAF2"/>
</dbReference>
<evidence type="ECO:0000256" key="1">
    <source>
        <dbReference type="ARBA" id="ARBA00004123"/>
    </source>
</evidence>